<proteinExistence type="inferred from homology"/>
<evidence type="ECO:0000259" key="4">
    <source>
        <dbReference type="Pfam" id="PF00534"/>
    </source>
</evidence>
<comment type="similarity">
    <text evidence="1">Belongs to the glycosyltransferase group 1 family. Glycosyltransferase 4 subfamily.</text>
</comment>
<evidence type="ECO:0000259" key="5">
    <source>
        <dbReference type="Pfam" id="PF13439"/>
    </source>
</evidence>
<evidence type="ECO:0000256" key="2">
    <source>
        <dbReference type="ARBA" id="ARBA00022676"/>
    </source>
</evidence>
<gene>
    <name evidence="6" type="ORF">NQZ67_26240</name>
</gene>
<dbReference type="CDD" id="cd03801">
    <property type="entry name" value="GT4_PimA-like"/>
    <property type="match status" value="1"/>
</dbReference>
<feature type="domain" description="Glycosyltransferase subfamily 4-like N-terminal" evidence="5">
    <location>
        <begin position="50"/>
        <end position="160"/>
    </location>
</feature>
<protein>
    <submittedName>
        <fullName evidence="6">Glycosyltransferase family 4 protein</fullName>
    </submittedName>
</protein>
<dbReference type="InterPro" id="IPR001296">
    <property type="entry name" value="Glyco_trans_1"/>
</dbReference>
<name>A0A9X2MW29_9BACL</name>
<evidence type="ECO:0000256" key="1">
    <source>
        <dbReference type="ARBA" id="ARBA00009481"/>
    </source>
</evidence>
<comment type="caution">
    <text evidence="6">The sequence shown here is derived from an EMBL/GenBank/DDBJ whole genome shotgun (WGS) entry which is preliminary data.</text>
</comment>
<dbReference type="Pfam" id="PF00534">
    <property type="entry name" value="Glycos_transf_1"/>
    <property type="match status" value="1"/>
</dbReference>
<evidence type="ECO:0000313" key="7">
    <source>
        <dbReference type="Proteomes" id="UP001141950"/>
    </source>
</evidence>
<dbReference type="InterPro" id="IPR028098">
    <property type="entry name" value="Glyco_trans_4-like_N"/>
</dbReference>
<accession>A0A9X2MW29</accession>
<evidence type="ECO:0000256" key="3">
    <source>
        <dbReference type="ARBA" id="ARBA00022679"/>
    </source>
</evidence>
<dbReference type="AlphaFoldDB" id="A0A9X2MW29"/>
<keyword evidence="2" id="KW-0328">Glycosyltransferase</keyword>
<reference evidence="6" key="1">
    <citation type="submission" date="2022-08" db="EMBL/GenBank/DDBJ databases">
        <title>The genomic sequence of strain Paenibacillus sp. SCIV0701.</title>
        <authorList>
            <person name="Zhao H."/>
        </authorList>
    </citation>
    <scope>NUCLEOTIDE SEQUENCE</scope>
    <source>
        <strain evidence="6">SCIV0701</strain>
    </source>
</reference>
<feature type="domain" description="Glycosyl transferase family 1" evidence="4">
    <location>
        <begin position="171"/>
        <end position="325"/>
    </location>
</feature>
<dbReference type="SUPFAM" id="SSF53756">
    <property type="entry name" value="UDP-Glycosyltransferase/glycogen phosphorylase"/>
    <property type="match status" value="1"/>
</dbReference>
<keyword evidence="7" id="KW-1185">Reference proteome</keyword>
<keyword evidence="3" id="KW-0808">Transferase</keyword>
<dbReference type="PANTHER" id="PTHR12526">
    <property type="entry name" value="GLYCOSYLTRANSFERASE"/>
    <property type="match status" value="1"/>
</dbReference>
<dbReference type="RefSeq" id="WP_257451826.1">
    <property type="nucleotide sequence ID" value="NZ_JANIPJ010000026.1"/>
</dbReference>
<dbReference type="Gene3D" id="3.40.50.2000">
    <property type="entry name" value="Glycogen Phosphorylase B"/>
    <property type="match status" value="2"/>
</dbReference>
<dbReference type="Pfam" id="PF13439">
    <property type="entry name" value="Glyco_transf_4"/>
    <property type="match status" value="1"/>
</dbReference>
<dbReference type="GO" id="GO:0016757">
    <property type="term" value="F:glycosyltransferase activity"/>
    <property type="evidence" value="ECO:0007669"/>
    <property type="project" value="UniProtKB-KW"/>
</dbReference>
<evidence type="ECO:0000313" key="6">
    <source>
        <dbReference type="EMBL" id="MCR2807392.1"/>
    </source>
</evidence>
<sequence length="359" mass="41120">MKRRIMVVGSSLKDMGGIVTVIRNIENSRIAQEYELSRLETYITGSVIAKLAIFLNGAMRFLWRMFFKRPELVHIHMAEKGSFYRKMFFILTSRVFNVPTIVHIHAASFDEFYRSSRFQMKVCDYVLRKVNKLIVLSNYWKDYFSSIVPEERIEVLYNGVFYKEPCIKAARNEPTCLFLGRLGERKGTYDLLQAIRILKQRGVRAQFLLAGDGQMELTEKKIEEYGIGGCTKLLGWIDGKQKEELLQNADALVLPSYNEGLPMAILEAMNECLPVISTTVGSIPEVIVNGENGFLIQPGDIEELARSLQDILLNEELRNRMGKANNQIISERFDLNNLMGKLSSVYRELLSSPKKEFTS</sequence>
<dbReference type="PANTHER" id="PTHR12526:SF640">
    <property type="entry name" value="COLANIC ACID BIOSYNTHESIS GLYCOSYLTRANSFERASE WCAL-RELATED"/>
    <property type="match status" value="1"/>
</dbReference>
<dbReference type="EMBL" id="JANIPJ010000026">
    <property type="protein sequence ID" value="MCR2807392.1"/>
    <property type="molecule type" value="Genomic_DNA"/>
</dbReference>
<organism evidence="6 7">
    <name type="scientific">Paenibacillus soyae</name>
    <dbReference type="NCBI Taxonomy" id="2969249"/>
    <lineage>
        <taxon>Bacteria</taxon>
        <taxon>Bacillati</taxon>
        <taxon>Bacillota</taxon>
        <taxon>Bacilli</taxon>
        <taxon>Bacillales</taxon>
        <taxon>Paenibacillaceae</taxon>
        <taxon>Paenibacillus</taxon>
    </lineage>
</organism>
<dbReference type="Proteomes" id="UP001141950">
    <property type="component" value="Unassembled WGS sequence"/>
</dbReference>